<accession>A0ABP3AMK6</accession>
<evidence type="ECO:0000256" key="2">
    <source>
        <dbReference type="ARBA" id="ARBA00022679"/>
    </source>
</evidence>
<dbReference type="InterPro" id="IPR029063">
    <property type="entry name" value="SAM-dependent_MTases_sf"/>
</dbReference>
<dbReference type="SUPFAM" id="SSF53335">
    <property type="entry name" value="S-adenosyl-L-methionine-dependent methyltransferases"/>
    <property type="match status" value="1"/>
</dbReference>
<keyword evidence="1 3" id="KW-0489">Methyltransferase</keyword>
<dbReference type="GO" id="GO:0008168">
    <property type="term" value="F:methyltransferase activity"/>
    <property type="evidence" value="ECO:0007669"/>
    <property type="project" value="UniProtKB-KW"/>
</dbReference>
<gene>
    <name evidence="3" type="ORF">I551_1956</name>
</gene>
<evidence type="ECO:0000313" key="3">
    <source>
        <dbReference type="EMBL" id="EUA91630.1"/>
    </source>
</evidence>
<keyword evidence="2" id="KW-0808">Transferase</keyword>
<dbReference type="Proteomes" id="UP000020681">
    <property type="component" value="Unassembled WGS sequence"/>
</dbReference>
<reference evidence="3 4" key="1">
    <citation type="submission" date="2014-01" db="EMBL/GenBank/DDBJ databases">
        <authorList>
            <person name="Dobos K."/>
            <person name="Lenaerts A."/>
            <person name="Ordway D."/>
            <person name="DeGroote M.A."/>
            <person name="Parker T."/>
            <person name="Sizemore C."/>
            <person name="Tallon L.J."/>
            <person name="Sadzewicz L.K."/>
            <person name="Sengamalay N."/>
            <person name="Fraser C.M."/>
            <person name="Hine E."/>
            <person name="Shefchek K.A."/>
            <person name="Das S.P."/>
            <person name="Tettelin H."/>
        </authorList>
    </citation>
    <scope>NUCLEOTIDE SEQUENCE [LARGE SCALE GENOMIC DNA]</scope>
    <source>
        <strain evidence="3 4">Harvey</strain>
    </source>
</reference>
<proteinExistence type="predicted"/>
<name>A0ABP3AMK6_MYCUL</name>
<dbReference type="Pfam" id="PF04072">
    <property type="entry name" value="LCM"/>
    <property type="match status" value="1"/>
</dbReference>
<dbReference type="InterPro" id="IPR007213">
    <property type="entry name" value="Ppm1/Ppm2/Tcmp"/>
</dbReference>
<dbReference type="Gene3D" id="3.40.50.150">
    <property type="entry name" value="Vaccinia Virus protein VP39"/>
    <property type="match status" value="1"/>
</dbReference>
<organism evidence="3 4">
    <name type="scientific">Mycobacterium ulcerans str. Harvey</name>
    <dbReference type="NCBI Taxonomy" id="1299332"/>
    <lineage>
        <taxon>Bacteria</taxon>
        <taxon>Bacillati</taxon>
        <taxon>Actinomycetota</taxon>
        <taxon>Actinomycetes</taxon>
        <taxon>Mycobacteriales</taxon>
        <taxon>Mycobacteriaceae</taxon>
        <taxon>Mycobacterium</taxon>
        <taxon>Mycobacterium ulcerans group</taxon>
    </lineage>
</organism>
<keyword evidence="4" id="KW-1185">Reference proteome</keyword>
<protein>
    <submittedName>
        <fullName evidence="3">S-adenosyl-L-methionine-dependent methyltransferase</fullName>
    </submittedName>
</protein>
<evidence type="ECO:0000256" key="1">
    <source>
        <dbReference type="ARBA" id="ARBA00022603"/>
    </source>
</evidence>
<evidence type="ECO:0000313" key="4">
    <source>
        <dbReference type="Proteomes" id="UP000020681"/>
    </source>
</evidence>
<sequence>MDPYAELFCRAVGGSWADVLDGNAADHELQSDDFGKHFVNFQGARTKYFDAYFRRAVEAGVRQVVVLAAGWIRAPTDCPGRTGPPSSSWTDLRSSISSVRCSVAMVFGRAPSVRRSPSICETIGPRRYGTAALMPKLRRRGSPKGC</sequence>
<comment type="caution">
    <text evidence="3">The sequence shown here is derived from an EMBL/GenBank/DDBJ whole genome shotgun (WGS) entry which is preliminary data.</text>
</comment>
<dbReference type="EMBL" id="JAOL01000087">
    <property type="protein sequence ID" value="EUA91630.1"/>
    <property type="molecule type" value="Genomic_DNA"/>
</dbReference>
<dbReference type="GO" id="GO:0032259">
    <property type="term" value="P:methylation"/>
    <property type="evidence" value="ECO:0007669"/>
    <property type="project" value="UniProtKB-KW"/>
</dbReference>